<reference evidence="1 2" key="1">
    <citation type="submission" date="2016-03" db="EMBL/GenBank/DDBJ databases">
        <title>EvidentialGene: Evidence-directed Construction of Genes on Genomes.</title>
        <authorList>
            <person name="Gilbert D.G."/>
            <person name="Choi J.-H."/>
            <person name="Mockaitis K."/>
            <person name="Colbourne J."/>
            <person name="Pfrender M."/>
        </authorList>
    </citation>
    <scope>NUCLEOTIDE SEQUENCE [LARGE SCALE GENOMIC DNA]</scope>
    <source>
        <strain evidence="1 2">Xinb3</strain>
        <tissue evidence="1">Complete organism</tissue>
    </source>
</reference>
<comment type="caution">
    <text evidence="1">The sequence shown here is derived from an EMBL/GenBank/DDBJ whole genome shotgun (WGS) entry which is preliminary data.</text>
</comment>
<evidence type="ECO:0000313" key="1">
    <source>
        <dbReference type="EMBL" id="KZS02509.1"/>
    </source>
</evidence>
<organism evidence="1 2">
    <name type="scientific">Daphnia magna</name>
    <dbReference type="NCBI Taxonomy" id="35525"/>
    <lineage>
        <taxon>Eukaryota</taxon>
        <taxon>Metazoa</taxon>
        <taxon>Ecdysozoa</taxon>
        <taxon>Arthropoda</taxon>
        <taxon>Crustacea</taxon>
        <taxon>Branchiopoda</taxon>
        <taxon>Diplostraca</taxon>
        <taxon>Cladocera</taxon>
        <taxon>Anomopoda</taxon>
        <taxon>Daphniidae</taxon>
        <taxon>Daphnia</taxon>
    </lineage>
</organism>
<dbReference type="EMBL" id="LRGB01004207">
    <property type="protein sequence ID" value="KZS02509.1"/>
    <property type="molecule type" value="Genomic_DNA"/>
</dbReference>
<dbReference type="Proteomes" id="UP000076858">
    <property type="component" value="Unassembled WGS sequence"/>
</dbReference>
<accession>A0A164JNK4</accession>
<name>A0A164JNK4_9CRUS</name>
<gene>
    <name evidence="1" type="ORF">APZ42_000429</name>
</gene>
<proteinExistence type="predicted"/>
<sequence length="81" mass="9131">MKQSRSVVLSTFCRPGAPSSLPCFTAECKKRAREKFASKISNRIFSNNCSVTFTLVEHRQSCQRKTPSLCMLRPICTTLTN</sequence>
<evidence type="ECO:0000313" key="2">
    <source>
        <dbReference type="Proteomes" id="UP000076858"/>
    </source>
</evidence>
<dbReference type="AlphaFoldDB" id="A0A164JNK4"/>
<keyword evidence="2" id="KW-1185">Reference proteome</keyword>
<protein>
    <submittedName>
        <fullName evidence="1">Uncharacterized protein</fullName>
    </submittedName>
</protein>